<dbReference type="AlphaFoldDB" id="A0A8J3UI73"/>
<dbReference type="NCBIfam" id="TIGR03083">
    <property type="entry name" value="maleylpyruvate isomerase family mycothiol-dependent enzyme"/>
    <property type="match status" value="1"/>
</dbReference>
<feature type="region of interest" description="Disordered" evidence="1">
    <location>
        <begin position="247"/>
        <end position="267"/>
    </location>
</feature>
<sequence>MAELVADLRAETADLAGMVEDLDAAAWDLPTPAAGWAVRDQISHLAWFDDAATRSLTDPEGFRVARDALFSRGAGVIDDLAAGARGLSPRELLGWFGTARTRMIGELAGTDARLRVPWYGPDMSAASSATARLMETWAHGQDVADALGIVRVPTARLRHVASLGVRALPYGFAVRGLALPADPVRVELTLPDGAPWAAGPPGAQDVVRGPALDFCLLVTQRCHLDDTRLEAAGATATSWLKIAQAFAGPPGKGRRPGYSPALARRSE</sequence>
<dbReference type="GO" id="GO:0046872">
    <property type="term" value="F:metal ion binding"/>
    <property type="evidence" value="ECO:0007669"/>
    <property type="project" value="InterPro"/>
</dbReference>
<dbReference type="InterPro" id="IPR017518">
    <property type="entry name" value="CHP03084"/>
</dbReference>
<dbReference type="NCBIfam" id="TIGR03084">
    <property type="entry name" value="TIGR03084 family metal-binding protein"/>
    <property type="match status" value="1"/>
</dbReference>
<comment type="caution">
    <text evidence="3">The sequence shown here is derived from an EMBL/GenBank/DDBJ whole genome shotgun (WGS) entry which is preliminary data.</text>
</comment>
<gene>
    <name evidence="3" type="ORF">Psi02_26070</name>
</gene>
<dbReference type="InterPro" id="IPR017517">
    <property type="entry name" value="Maleyloyr_isom"/>
</dbReference>
<feature type="domain" description="Mycothiol-dependent maleylpyruvate isomerase metal-binding" evidence="2">
    <location>
        <begin position="8"/>
        <end position="144"/>
    </location>
</feature>
<organism evidence="3 4">
    <name type="scientific">Planotetraspora silvatica</name>
    <dbReference type="NCBI Taxonomy" id="234614"/>
    <lineage>
        <taxon>Bacteria</taxon>
        <taxon>Bacillati</taxon>
        <taxon>Actinomycetota</taxon>
        <taxon>Actinomycetes</taxon>
        <taxon>Streptosporangiales</taxon>
        <taxon>Streptosporangiaceae</taxon>
        <taxon>Planotetraspora</taxon>
    </lineage>
</organism>
<dbReference type="InterPro" id="IPR024344">
    <property type="entry name" value="MDMPI_metal-binding"/>
</dbReference>
<dbReference type="Pfam" id="PF11716">
    <property type="entry name" value="MDMPI_N"/>
    <property type="match status" value="1"/>
</dbReference>
<proteinExistence type="predicted"/>
<dbReference type="Gene3D" id="1.20.120.450">
    <property type="entry name" value="dinb family like domain"/>
    <property type="match status" value="1"/>
</dbReference>
<keyword evidence="4" id="KW-1185">Reference proteome</keyword>
<evidence type="ECO:0000313" key="4">
    <source>
        <dbReference type="Proteomes" id="UP000644610"/>
    </source>
</evidence>
<evidence type="ECO:0000256" key="1">
    <source>
        <dbReference type="SAM" id="MobiDB-lite"/>
    </source>
</evidence>
<accession>A0A8J3UI73</accession>
<evidence type="ECO:0000259" key="2">
    <source>
        <dbReference type="Pfam" id="PF11716"/>
    </source>
</evidence>
<reference evidence="3" key="1">
    <citation type="submission" date="2021-01" db="EMBL/GenBank/DDBJ databases">
        <title>Whole genome shotgun sequence of Planotetraspora silvatica NBRC 100141.</title>
        <authorList>
            <person name="Komaki H."/>
            <person name="Tamura T."/>
        </authorList>
    </citation>
    <scope>NUCLEOTIDE SEQUENCE</scope>
    <source>
        <strain evidence="3">NBRC 100141</strain>
    </source>
</reference>
<dbReference type="InterPro" id="IPR034660">
    <property type="entry name" value="DinB/YfiT-like"/>
</dbReference>
<evidence type="ECO:0000313" key="3">
    <source>
        <dbReference type="EMBL" id="GII46183.1"/>
    </source>
</evidence>
<dbReference type="EMBL" id="BOOQ01000015">
    <property type="protein sequence ID" value="GII46183.1"/>
    <property type="molecule type" value="Genomic_DNA"/>
</dbReference>
<dbReference type="Proteomes" id="UP000644610">
    <property type="component" value="Unassembled WGS sequence"/>
</dbReference>
<name>A0A8J3UI73_9ACTN</name>
<dbReference type="SUPFAM" id="SSF109854">
    <property type="entry name" value="DinB/YfiT-like putative metalloenzymes"/>
    <property type="match status" value="1"/>
</dbReference>
<protein>
    <recommendedName>
        <fullName evidence="2">Mycothiol-dependent maleylpyruvate isomerase metal-binding domain-containing protein</fullName>
    </recommendedName>
</protein>